<accession>A0ABU3H180</accession>
<reference evidence="3" key="1">
    <citation type="submission" date="2023-07" db="EMBL/GenBank/DDBJ databases">
        <title>Functional and genomic diversity of the sorghum phyllosphere microbiome.</title>
        <authorList>
            <person name="Shade A."/>
        </authorList>
    </citation>
    <scope>NUCLEOTIDE SEQUENCE [LARGE SCALE GENOMIC DNA]</scope>
    <source>
        <strain evidence="3">SORGH_AS_0422</strain>
    </source>
</reference>
<organism evidence="2 3">
    <name type="scientific">Mucilaginibacter terrae</name>
    <dbReference type="NCBI Taxonomy" id="1955052"/>
    <lineage>
        <taxon>Bacteria</taxon>
        <taxon>Pseudomonadati</taxon>
        <taxon>Bacteroidota</taxon>
        <taxon>Sphingobacteriia</taxon>
        <taxon>Sphingobacteriales</taxon>
        <taxon>Sphingobacteriaceae</taxon>
        <taxon>Mucilaginibacter</taxon>
    </lineage>
</organism>
<dbReference type="RefSeq" id="WP_311952266.1">
    <property type="nucleotide sequence ID" value="NZ_JAVLVU010000001.1"/>
</dbReference>
<keyword evidence="1" id="KW-0732">Signal</keyword>
<gene>
    <name evidence="2" type="ORF">QE417_003762</name>
</gene>
<comment type="caution">
    <text evidence="2">The sequence shown here is derived from an EMBL/GenBank/DDBJ whole genome shotgun (WGS) entry which is preliminary data.</text>
</comment>
<dbReference type="EMBL" id="JAVLVU010000001">
    <property type="protein sequence ID" value="MDT3404690.1"/>
    <property type="molecule type" value="Genomic_DNA"/>
</dbReference>
<feature type="signal peptide" evidence="1">
    <location>
        <begin position="1"/>
        <end position="25"/>
    </location>
</feature>
<feature type="chain" id="PRO_5047062665" evidence="1">
    <location>
        <begin position="26"/>
        <end position="65"/>
    </location>
</feature>
<evidence type="ECO:0000313" key="2">
    <source>
        <dbReference type="EMBL" id="MDT3404690.1"/>
    </source>
</evidence>
<sequence length="65" mass="7076">MPLKKYYLSCLLATGITLPVITASAQIKNKPDSITVAVAPDYNDVSGVHRILLGENYRKRVGKAC</sequence>
<evidence type="ECO:0000256" key="1">
    <source>
        <dbReference type="SAM" id="SignalP"/>
    </source>
</evidence>
<dbReference type="Proteomes" id="UP001258315">
    <property type="component" value="Unassembled WGS sequence"/>
</dbReference>
<name>A0ABU3H180_9SPHI</name>
<evidence type="ECO:0000313" key="3">
    <source>
        <dbReference type="Proteomes" id="UP001258315"/>
    </source>
</evidence>
<proteinExistence type="predicted"/>
<protein>
    <submittedName>
        <fullName evidence="2">Uncharacterized protein</fullName>
    </submittedName>
</protein>
<keyword evidence="3" id="KW-1185">Reference proteome</keyword>